<organism evidence="2">
    <name type="scientific">uncultured Caudovirales phage</name>
    <dbReference type="NCBI Taxonomy" id="2100421"/>
    <lineage>
        <taxon>Viruses</taxon>
        <taxon>Duplodnaviria</taxon>
        <taxon>Heunggongvirae</taxon>
        <taxon>Uroviricota</taxon>
        <taxon>Caudoviricetes</taxon>
        <taxon>Peduoviridae</taxon>
        <taxon>Maltschvirus</taxon>
        <taxon>Maltschvirus maltsch</taxon>
    </lineage>
</organism>
<dbReference type="EMBL" id="LR797185">
    <property type="protein sequence ID" value="CAB4192846.1"/>
    <property type="molecule type" value="Genomic_DNA"/>
</dbReference>
<accession>A0A6J5QU78</accession>
<dbReference type="EMBL" id="LR796919">
    <property type="protein sequence ID" value="CAB4174967.1"/>
    <property type="molecule type" value="Genomic_DNA"/>
</dbReference>
<evidence type="ECO:0000313" key="2">
    <source>
        <dbReference type="EMBL" id="CAB4184971.1"/>
    </source>
</evidence>
<evidence type="ECO:0000313" key="3">
    <source>
        <dbReference type="EMBL" id="CAB4192846.1"/>
    </source>
</evidence>
<evidence type="ECO:0000313" key="4">
    <source>
        <dbReference type="EMBL" id="CAB5231393.1"/>
    </source>
</evidence>
<proteinExistence type="predicted"/>
<name>A0A6J5QU78_9CAUD</name>
<dbReference type="EMBL" id="LR797071">
    <property type="protein sequence ID" value="CAB4184971.1"/>
    <property type="molecule type" value="Genomic_DNA"/>
</dbReference>
<gene>
    <name evidence="2" type="ORF">UFOVP1131_85</name>
    <name evidence="3" type="ORF">UFOVP1245_101</name>
    <name evidence="4" type="ORF">UFOVP1582_77</name>
    <name evidence="1" type="ORF">UFOVP966_99</name>
</gene>
<dbReference type="EMBL" id="LR798428">
    <property type="protein sequence ID" value="CAB5231393.1"/>
    <property type="molecule type" value="Genomic_DNA"/>
</dbReference>
<reference evidence="2" key="1">
    <citation type="submission" date="2020-05" db="EMBL/GenBank/DDBJ databases">
        <authorList>
            <person name="Chiriac C."/>
            <person name="Salcher M."/>
            <person name="Ghai R."/>
            <person name="Kavagutti S V."/>
        </authorList>
    </citation>
    <scope>NUCLEOTIDE SEQUENCE</scope>
</reference>
<evidence type="ECO:0000313" key="1">
    <source>
        <dbReference type="EMBL" id="CAB4174967.1"/>
    </source>
</evidence>
<protein>
    <submittedName>
        <fullName evidence="2">Uncharacterized protein</fullName>
    </submittedName>
</protein>
<sequence length="119" mass="13721">MISKKKEILKILQDNKNRWVDSKLLLDVTVGGERFGARIEELRKDGYIVETRQNPDPSKKSWQYRLVVVDMNRRGGWVCSGCGAIEKDRDKIVSNTISPNHATTYCVPCGKKRTFEYRS</sequence>